<evidence type="ECO:0000256" key="5">
    <source>
        <dbReference type="ARBA" id="ARBA00023040"/>
    </source>
</evidence>
<feature type="region of interest" description="Disordered" evidence="10">
    <location>
        <begin position="229"/>
        <end position="258"/>
    </location>
</feature>
<evidence type="ECO:0000256" key="1">
    <source>
        <dbReference type="ARBA" id="ARBA00004651"/>
    </source>
</evidence>
<evidence type="ECO:0000259" key="12">
    <source>
        <dbReference type="PROSITE" id="PS50262"/>
    </source>
</evidence>
<reference evidence="13" key="1">
    <citation type="submission" date="2021-10" db="EMBL/GenBank/DDBJ databases">
        <title>Tropical sea cucumber genome reveals ecological adaptation and Cuvierian tubules defense mechanism.</title>
        <authorList>
            <person name="Chen T."/>
        </authorList>
    </citation>
    <scope>NUCLEOTIDE SEQUENCE</scope>
    <source>
        <strain evidence="13">Nanhai2018</strain>
        <tissue evidence="13">Muscle</tissue>
    </source>
</reference>
<comment type="similarity">
    <text evidence="9">Belongs to the G-protein coupled receptor 1 family.</text>
</comment>
<feature type="transmembrane region" description="Helical" evidence="11">
    <location>
        <begin position="145"/>
        <end position="169"/>
    </location>
</feature>
<feature type="transmembrane region" description="Helical" evidence="11">
    <location>
        <begin position="189"/>
        <end position="213"/>
    </location>
</feature>
<dbReference type="GO" id="GO:0005886">
    <property type="term" value="C:plasma membrane"/>
    <property type="evidence" value="ECO:0007669"/>
    <property type="project" value="UniProtKB-SubCell"/>
</dbReference>
<keyword evidence="3 9" id="KW-0812">Transmembrane</keyword>
<name>A0A9Q1HAG7_HOLLE</name>
<dbReference type="InterPro" id="IPR000276">
    <property type="entry name" value="GPCR_Rhodpsn"/>
</dbReference>
<dbReference type="Gene3D" id="1.20.1070.10">
    <property type="entry name" value="Rhodopsin 7-helix transmembrane proteins"/>
    <property type="match status" value="1"/>
</dbReference>
<dbReference type="EMBL" id="JAIZAY010000007">
    <property type="protein sequence ID" value="KAJ8038428.1"/>
    <property type="molecule type" value="Genomic_DNA"/>
</dbReference>
<feature type="transmembrane region" description="Helical" evidence="11">
    <location>
        <begin position="33"/>
        <end position="55"/>
    </location>
</feature>
<keyword evidence="4 11" id="KW-1133">Transmembrane helix</keyword>
<evidence type="ECO:0000256" key="11">
    <source>
        <dbReference type="SAM" id="Phobius"/>
    </source>
</evidence>
<feature type="domain" description="G-protein coupled receptors family 1 profile" evidence="12">
    <location>
        <begin position="46"/>
        <end position="357"/>
    </location>
</feature>
<sequence>MVTSCDTREVWYFNYTSENPGYHSGKTSVALEALSLIAIIVVSVIANTLAILAIWRSNHRRNIHLIFILNLFVTDLLTSSITMVFSLYDVFHPGYMKCFQYLCKIQNFLALFLGLSNVSAICLIAIHRFLGVVMSSRITIRKNHAYVMLVVAWLIPFIISVFPVSGLVSSSVYMAGVHSCSPDWKETCSFFIIMMIVIYGVALPTMIVCYTLIIREIRKSETRLRKTRQRALETETSRNDEIFGSPNETLPSNDNPTEVTTVSAQVDMATKERDKARTKPDVPAPCKREDTRSRINMSVDKRVAIASGLIISVNFVCWTPFFIVHTTCVWDLVPSHGLGIFVKWLLFFNCALDPLLYVALNKRLRKSLWRRNTLKRGPNRENN</sequence>
<gene>
    <name evidence="13" type="ORF">HOLleu_15854</name>
</gene>
<keyword evidence="8 9" id="KW-0807">Transducer</keyword>
<evidence type="ECO:0000256" key="6">
    <source>
        <dbReference type="ARBA" id="ARBA00023136"/>
    </source>
</evidence>
<dbReference type="PROSITE" id="PS00237">
    <property type="entry name" value="G_PROTEIN_RECEP_F1_1"/>
    <property type="match status" value="1"/>
</dbReference>
<keyword evidence="5 9" id="KW-0297">G-protein coupled receptor</keyword>
<dbReference type="CDD" id="cd00637">
    <property type="entry name" value="7tm_classA_rhodopsin-like"/>
    <property type="match status" value="1"/>
</dbReference>
<evidence type="ECO:0000256" key="7">
    <source>
        <dbReference type="ARBA" id="ARBA00023170"/>
    </source>
</evidence>
<keyword evidence="7 9" id="KW-0675">Receptor</keyword>
<dbReference type="AlphaFoldDB" id="A0A9Q1HAG7"/>
<comment type="caution">
    <text evidence="13">The sequence shown here is derived from an EMBL/GenBank/DDBJ whole genome shotgun (WGS) entry which is preliminary data.</text>
</comment>
<evidence type="ECO:0000256" key="4">
    <source>
        <dbReference type="ARBA" id="ARBA00022989"/>
    </source>
</evidence>
<dbReference type="GO" id="GO:0004930">
    <property type="term" value="F:G protein-coupled receptor activity"/>
    <property type="evidence" value="ECO:0007669"/>
    <property type="project" value="UniProtKB-KW"/>
</dbReference>
<evidence type="ECO:0000256" key="8">
    <source>
        <dbReference type="ARBA" id="ARBA00023224"/>
    </source>
</evidence>
<keyword evidence="2" id="KW-1003">Cell membrane</keyword>
<evidence type="ECO:0000256" key="2">
    <source>
        <dbReference type="ARBA" id="ARBA00022475"/>
    </source>
</evidence>
<feature type="transmembrane region" description="Helical" evidence="11">
    <location>
        <begin position="108"/>
        <end position="133"/>
    </location>
</feature>
<dbReference type="InterPro" id="IPR017452">
    <property type="entry name" value="GPCR_Rhodpsn_7TM"/>
</dbReference>
<dbReference type="OrthoDB" id="10071887at2759"/>
<evidence type="ECO:0000256" key="10">
    <source>
        <dbReference type="SAM" id="MobiDB-lite"/>
    </source>
</evidence>
<evidence type="ECO:0000313" key="14">
    <source>
        <dbReference type="Proteomes" id="UP001152320"/>
    </source>
</evidence>
<dbReference type="PANTHER" id="PTHR22752">
    <property type="entry name" value="G PROTEIN-COUPLED RECEPTOR"/>
    <property type="match status" value="1"/>
</dbReference>
<dbReference type="Proteomes" id="UP001152320">
    <property type="component" value="Chromosome 7"/>
</dbReference>
<dbReference type="Pfam" id="PF00001">
    <property type="entry name" value="7tm_1"/>
    <property type="match status" value="1"/>
</dbReference>
<dbReference type="PRINTS" id="PR00237">
    <property type="entry name" value="GPCRRHODOPSN"/>
</dbReference>
<proteinExistence type="inferred from homology"/>
<feature type="compositionally biased region" description="Basic and acidic residues" evidence="10">
    <location>
        <begin position="229"/>
        <end position="241"/>
    </location>
</feature>
<dbReference type="SUPFAM" id="SSF81321">
    <property type="entry name" value="Family A G protein-coupled receptor-like"/>
    <property type="match status" value="1"/>
</dbReference>
<accession>A0A9Q1HAG7</accession>
<evidence type="ECO:0000256" key="9">
    <source>
        <dbReference type="RuleBase" id="RU000688"/>
    </source>
</evidence>
<organism evidence="13 14">
    <name type="scientific">Holothuria leucospilota</name>
    <name type="common">Black long sea cucumber</name>
    <name type="synonym">Mertensiothuria leucospilota</name>
    <dbReference type="NCBI Taxonomy" id="206669"/>
    <lineage>
        <taxon>Eukaryota</taxon>
        <taxon>Metazoa</taxon>
        <taxon>Echinodermata</taxon>
        <taxon>Eleutherozoa</taxon>
        <taxon>Echinozoa</taxon>
        <taxon>Holothuroidea</taxon>
        <taxon>Aspidochirotacea</taxon>
        <taxon>Aspidochirotida</taxon>
        <taxon>Holothuriidae</taxon>
        <taxon>Holothuria</taxon>
    </lineage>
</organism>
<evidence type="ECO:0000313" key="13">
    <source>
        <dbReference type="EMBL" id="KAJ8038428.1"/>
    </source>
</evidence>
<feature type="compositionally biased region" description="Polar residues" evidence="10">
    <location>
        <begin position="246"/>
        <end position="258"/>
    </location>
</feature>
<keyword evidence="14" id="KW-1185">Reference proteome</keyword>
<feature type="transmembrane region" description="Helical" evidence="11">
    <location>
        <begin position="303"/>
        <end position="321"/>
    </location>
</feature>
<feature type="transmembrane region" description="Helical" evidence="11">
    <location>
        <begin position="67"/>
        <end position="88"/>
    </location>
</feature>
<protein>
    <submittedName>
        <fullName evidence="13">Cholecystokinin receptor</fullName>
    </submittedName>
</protein>
<feature type="transmembrane region" description="Helical" evidence="11">
    <location>
        <begin position="341"/>
        <end position="360"/>
    </location>
</feature>
<comment type="subcellular location">
    <subcellularLocation>
        <location evidence="1">Cell membrane</location>
        <topology evidence="1">Multi-pass membrane protein</topology>
    </subcellularLocation>
</comment>
<dbReference type="PROSITE" id="PS50262">
    <property type="entry name" value="G_PROTEIN_RECEP_F1_2"/>
    <property type="match status" value="1"/>
</dbReference>
<evidence type="ECO:0000256" key="3">
    <source>
        <dbReference type="ARBA" id="ARBA00022692"/>
    </source>
</evidence>
<keyword evidence="6 11" id="KW-0472">Membrane</keyword>